<evidence type="ECO:0000313" key="1">
    <source>
        <dbReference type="EMBL" id="SEJ52328.1"/>
    </source>
</evidence>
<dbReference type="InterPro" id="IPR014867">
    <property type="entry name" value="Spore_coat_CotH_CotH2/3/7"/>
</dbReference>
<organism evidence="1 2">
    <name type="scientific">Demequina mangrovi</name>
    <dbReference type="NCBI Taxonomy" id="1043493"/>
    <lineage>
        <taxon>Bacteria</taxon>
        <taxon>Bacillati</taxon>
        <taxon>Actinomycetota</taxon>
        <taxon>Actinomycetes</taxon>
        <taxon>Micrococcales</taxon>
        <taxon>Demequinaceae</taxon>
        <taxon>Demequina</taxon>
    </lineage>
</organism>
<protein>
    <submittedName>
        <fullName evidence="1">CotH protein</fullName>
    </submittedName>
</protein>
<gene>
    <name evidence="1" type="ORF">SAMN05421637_2134</name>
</gene>
<proteinExistence type="predicted"/>
<sequence length="159" mass="17089">MTNRTYTPDLHELLESADDVTFTEHLPQALDVEAFATYLAFQEIVDSYHDVARPGEHAYVCFDTATGALAVIDWALDVGVGTRQGLGDAAAARLLAERFLTQPGFAALVDAELERLSDVLLASDAADSTAGAAAEVLRRHTARLHAAELPAPMREPRSA</sequence>
<name>A0A1H6ZG76_9MICO</name>
<keyword evidence="2" id="KW-1185">Reference proteome</keyword>
<dbReference type="STRING" id="1043493.SAMN05421637_2134"/>
<dbReference type="AlphaFoldDB" id="A0A1H6ZG76"/>
<dbReference type="Pfam" id="PF08757">
    <property type="entry name" value="CotH"/>
    <property type="match status" value="1"/>
</dbReference>
<dbReference type="eggNOG" id="COG5337">
    <property type="taxonomic scope" value="Bacteria"/>
</dbReference>
<accession>A0A1H6ZG76</accession>
<dbReference type="Proteomes" id="UP000183315">
    <property type="component" value="Unassembled WGS sequence"/>
</dbReference>
<evidence type="ECO:0000313" key="2">
    <source>
        <dbReference type="Proteomes" id="UP000183315"/>
    </source>
</evidence>
<dbReference type="EMBL" id="FNZI01000004">
    <property type="protein sequence ID" value="SEJ52328.1"/>
    <property type="molecule type" value="Genomic_DNA"/>
</dbReference>
<dbReference type="RefSeq" id="WP_042216074.1">
    <property type="nucleotide sequence ID" value="NZ_BBLU01000015.1"/>
</dbReference>
<reference evidence="2" key="1">
    <citation type="submission" date="2016-10" db="EMBL/GenBank/DDBJ databases">
        <authorList>
            <person name="Varghese N."/>
        </authorList>
    </citation>
    <scope>NUCLEOTIDE SEQUENCE [LARGE SCALE GENOMIC DNA]</scope>
    <source>
        <strain evidence="2">DSM 24868</strain>
    </source>
</reference>